<evidence type="ECO:0000256" key="1">
    <source>
        <dbReference type="SAM" id="Phobius"/>
    </source>
</evidence>
<proteinExistence type="predicted"/>
<dbReference type="Proteomes" id="UP000177811">
    <property type="component" value="Unassembled WGS sequence"/>
</dbReference>
<comment type="caution">
    <text evidence="2">The sequence shown here is derived from an EMBL/GenBank/DDBJ whole genome shotgun (WGS) entry which is preliminary data.</text>
</comment>
<dbReference type="AlphaFoldDB" id="A0A1G2KTL3"/>
<keyword evidence="1" id="KW-0472">Membrane</keyword>
<dbReference type="SUPFAM" id="SSF50998">
    <property type="entry name" value="Quinoprotein alcohol dehydrogenase-like"/>
    <property type="match status" value="1"/>
</dbReference>
<sequence length="649" mass="71812">MDALAPVHNKRAITVLVGAIILAALAAGVLLFYFWDRDQLQIHSDGPEEAKTLEALEPLGSDPIALLREAEKRQKDADYYVEYDVAVTNPAADEQHSRMRTIEKKWQNNLRIDSYLGSARTNSIIKNDDGIFGCNIAENSKESPCYTLPTEDAARDPEHTVELGNEVFGDLIRQGAIEPHMVGGKEVRVGGMTRVCDGFEYALKGEALGEDVVVAFSRRLLPDVSSEDITDAKNALATFSVETSLCFDRETGVSLLSDTSATIGTTTERYTRTATTFFPRAEFSHTLTLKPLIEKDPTDSYFHGENRLGASATDDEFLYVGGKSGMFKLKDGEIISQEKVPGGVDVIKIFHGKMYVSNSTGVYAHEADGWKESLKVSYAGHFKVLRDELYVATFYGSYVLRNGAWVQPHASFKDLEWIESLAEKGGFLYAVNKDGGLYILDGGEWQLLQEVNPYRESQRFRERGERLFLLRSGDLFELRGGDIVPISKYSDGVSVNDFEVFDGKVYIGGYRGVYVAGEGFISDEKATGEVSDLIVYRGSLYMAGETAVYRLEHGVWRVVGDPYSFTRPVGLVELAGALYGFGPVGVSRLDEDSWTSVDLMSVSNLLTHRGRLYAVSFNKGMLHEIISIVNERSETFALPAGAKIITFPQ</sequence>
<protein>
    <submittedName>
        <fullName evidence="2">Uncharacterized protein</fullName>
    </submittedName>
</protein>
<name>A0A1G2KTL3_9BACT</name>
<organism evidence="2 3">
    <name type="scientific">Candidatus Sungbacteria bacterium RIFCSPHIGHO2_02_FULL_51_29</name>
    <dbReference type="NCBI Taxonomy" id="1802273"/>
    <lineage>
        <taxon>Bacteria</taxon>
        <taxon>Candidatus Sungiibacteriota</taxon>
    </lineage>
</organism>
<dbReference type="EMBL" id="MHQL01000027">
    <property type="protein sequence ID" value="OHA02818.1"/>
    <property type="molecule type" value="Genomic_DNA"/>
</dbReference>
<accession>A0A1G2KTL3</accession>
<keyword evidence="1" id="KW-0812">Transmembrane</keyword>
<feature type="transmembrane region" description="Helical" evidence="1">
    <location>
        <begin position="12"/>
        <end position="35"/>
    </location>
</feature>
<evidence type="ECO:0000313" key="3">
    <source>
        <dbReference type="Proteomes" id="UP000177811"/>
    </source>
</evidence>
<evidence type="ECO:0000313" key="2">
    <source>
        <dbReference type="EMBL" id="OHA02818.1"/>
    </source>
</evidence>
<gene>
    <name evidence="2" type="ORF">A3C16_01810</name>
</gene>
<keyword evidence="1" id="KW-1133">Transmembrane helix</keyword>
<reference evidence="2 3" key="1">
    <citation type="journal article" date="2016" name="Nat. Commun.">
        <title>Thousands of microbial genomes shed light on interconnected biogeochemical processes in an aquifer system.</title>
        <authorList>
            <person name="Anantharaman K."/>
            <person name="Brown C.T."/>
            <person name="Hug L.A."/>
            <person name="Sharon I."/>
            <person name="Castelle C.J."/>
            <person name="Probst A.J."/>
            <person name="Thomas B.C."/>
            <person name="Singh A."/>
            <person name="Wilkins M.J."/>
            <person name="Karaoz U."/>
            <person name="Brodie E.L."/>
            <person name="Williams K.H."/>
            <person name="Hubbard S.S."/>
            <person name="Banfield J.F."/>
        </authorList>
    </citation>
    <scope>NUCLEOTIDE SEQUENCE [LARGE SCALE GENOMIC DNA]</scope>
</reference>
<dbReference type="InterPro" id="IPR011047">
    <property type="entry name" value="Quinoprotein_ADH-like_sf"/>
</dbReference>